<protein>
    <submittedName>
        <fullName evidence="1">GH22325</fullName>
    </submittedName>
</protein>
<dbReference type="Proteomes" id="UP000001070">
    <property type="component" value="Unassembled WGS sequence"/>
</dbReference>
<accession>B4JYW5</accession>
<keyword evidence="2" id="KW-1185">Reference proteome</keyword>
<dbReference type="InParanoid" id="B4JYW5"/>
<dbReference type="EMBL" id="CH916378">
    <property type="protein sequence ID" value="EDV98580.1"/>
    <property type="molecule type" value="Genomic_DNA"/>
</dbReference>
<dbReference type="PhylomeDB" id="B4JYW5"/>
<sequence length="104" mass="12020">MAVALNATKTRLLPRTANITRFRQRLVQLFNLNIELSSPADIDFAAESFLRNINLAGEYFMLGQLPCSPPSPALVRHKRALRRQYMRSRNPLDLRDFRRAAHEL</sequence>
<proteinExistence type="predicted"/>
<reference evidence="1 2" key="1">
    <citation type="journal article" date="2007" name="Nature">
        <title>Evolution of genes and genomes on the Drosophila phylogeny.</title>
        <authorList>
            <consortium name="Drosophila 12 Genomes Consortium"/>
            <person name="Clark A.G."/>
            <person name="Eisen M.B."/>
            <person name="Smith D.R."/>
            <person name="Bergman C.M."/>
            <person name="Oliver B."/>
            <person name="Markow T.A."/>
            <person name="Kaufman T.C."/>
            <person name="Kellis M."/>
            <person name="Gelbart W."/>
            <person name="Iyer V.N."/>
            <person name="Pollard D.A."/>
            <person name="Sackton T.B."/>
            <person name="Larracuente A.M."/>
            <person name="Singh N.D."/>
            <person name="Abad J.P."/>
            <person name="Abt D.N."/>
            <person name="Adryan B."/>
            <person name="Aguade M."/>
            <person name="Akashi H."/>
            <person name="Anderson W.W."/>
            <person name="Aquadro C.F."/>
            <person name="Ardell D.H."/>
            <person name="Arguello R."/>
            <person name="Artieri C.G."/>
            <person name="Barbash D.A."/>
            <person name="Barker D."/>
            <person name="Barsanti P."/>
            <person name="Batterham P."/>
            <person name="Batzoglou S."/>
            <person name="Begun D."/>
            <person name="Bhutkar A."/>
            <person name="Blanco E."/>
            <person name="Bosak S.A."/>
            <person name="Bradley R.K."/>
            <person name="Brand A.D."/>
            <person name="Brent M.R."/>
            <person name="Brooks A.N."/>
            <person name="Brown R.H."/>
            <person name="Butlin R.K."/>
            <person name="Caggese C."/>
            <person name="Calvi B.R."/>
            <person name="Bernardo de Carvalho A."/>
            <person name="Caspi A."/>
            <person name="Castrezana S."/>
            <person name="Celniker S.E."/>
            <person name="Chang J.L."/>
            <person name="Chapple C."/>
            <person name="Chatterji S."/>
            <person name="Chinwalla A."/>
            <person name="Civetta A."/>
            <person name="Clifton S.W."/>
            <person name="Comeron J.M."/>
            <person name="Costello J.C."/>
            <person name="Coyne J.A."/>
            <person name="Daub J."/>
            <person name="David R.G."/>
            <person name="Delcher A.L."/>
            <person name="Delehaunty K."/>
            <person name="Do C.B."/>
            <person name="Ebling H."/>
            <person name="Edwards K."/>
            <person name="Eickbush T."/>
            <person name="Evans J.D."/>
            <person name="Filipski A."/>
            <person name="Findeiss S."/>
            <person name="Freyhult E."/>
            <person name="Fulton L."/>
            <person name="Fulton R."/>
            <person name="Garcia A.C."/>
            <person name="Gardiner A."/>
            <person name="Garfield D.A."/>
            <person name="Garvin B.E."/>
            <person name="Gibson G."/>
            <person name="Gilbert D."/>
            <person name="Gnerre S."/>
            <person name="Godfrey J."/>
            <person name="Good R."/>
            <person name="Gotea V."/>
            <person name="Gravely B."/>
            <person name="Greenberg A.J."/>
            <person name="Griffiths-Jones S."/>
            <person name="Gross S."/>
            <person name="Guigo R."/>
            <person name="Gustafson E.A."/>
            <person name="Haerty W."/>
            <person name="Hahn M.W."/>
            <person name="Halligan D.L."/>
            <person name="Halpern A.L."/>
            <person name="Halter G.M."/>
            <person name="Han M.V."/>
            <person name="Heger A."/>
            <person name="Hillier L."/>
            <person name="Hinrichs A.S."/>
            <person name="Holmes I."/>
            <person name="Hoskins R.A."/>
            <person name="Hubisz M.J."/>
            <person name="Hultmark D."/>
            <person name="Huntley M.A."/>
            <person name="Jaffe D.B."/>
            <person name="Jagadeeshan S."/>
            <person name="Jeck W.R."/>
            <person name="Johnson J."/>
            <person name="Jones C.D."/>
            <person name="Jordan W.C."/>
            <person name="Karpen G.H."/>
            <person name="Kataoka E."/>
            <person name="Keightley P.D."/>
            <person name="Kheradpour P."/>
            <person name="Kirkness E.F."/>
            <person name="Koerich L.B."/>
            <person name="Kristiansen K."/>
            <person name="Kudrna D."/>
            <person name="Kulathinal R.J."/>
            <person name="Kumar S."/>
            <person name="Kwok R."/>
            <person name="Lander E."/>
            <person name="Langley C.H."/>
            <person name="Lapoint R."/>
            <person name="Lazzaro B.P."/>
            <person name="Lee S.J."/>
            <person name="Levesque L."/>
            <person name="Li R."/>
            <person name="Lin C.F."/>
            <person name="Lin M.F."/>
            <person name="Lindblad-Toh K."/>
            <person name="Llopart A."/>
            <person name="Long M."/>
            <person name="Low L."/>
            <person name="Lozovsky E."/>
            <person name="Lu J."/>
            <person name="Luo M."/>
            <person name="Machado C.A."/>
            <person name="Makalowski W."/>
            <person name="Marzo M."/>
            <person name="Matsuda M."/>
            <person name="Matzkin L."/>
            <person name="McAllister B."/>
            <person name="McBride C.S."/>
            <person name="McKernan B."/>
            <person name="McKernan K."/>
            <person name="Mendez-Lago M."/>
            <person name="Minx P."/>
            <person name="Mollenhauer M.U."/>
            <person name="Montooth K."/>
            <person name="Mount S.M."/>
            <person name="Mu X."/>
            <person name="Myers E."/>
            <person name="Negre B."/>
            <person name="Newfeld S."/>
            <person name="Nielsen R."/>
            <person name="Noor M.A."/>
            <person name="O'Grady P."/>
            <person name="Pachter L."/>
            <person name="Papaceit M."/>
            <person name="Parisi M.J."/>
            <person name="Parisi M."/>
            <person name="Parts L."/>
            <person name="Pedersen J.S."/>
            <person name="Pesole G."/>
            <person name="Phillippy A.M."/>
            <person name="Ponting C.P."/>
            <person name="Pop M."/>
            <person name="Porcelli D."/>
            <person name="Powell J.R."/>
            <person name="Prohaska S."/>
            <person name="Pruitt K."/>
            <person name="Puig M."/>
            <person name="Quesneville H."/>
            <person name="Ram K.R."/>
            <person name="Rand D."/>
            <person name="Rasmussen M.D."/>
            <person name="Reed L.K."/>
            <person name="Reenan R."/>
            <person name="Reily A."/>
            <person name="Remington K.A."/>
            <person name="Rieger T.T."/>
            <person name="Ritchie M.G."/>
            <person name="Robin C."/>
            <person name="Rogers Y.H."/>
            <person name="Rohde C."/>
            <person name="Rozas J."/>
            <person name="Rubenfield M.J."/>
            <person name="Ruiz A."/>
            <person name="Russo S."/>
            <person name="Salzberg S.L."/>
            <person name="Sanchez-Gracia A."/>
            <person name="Saranga D.J."/>
            <person name="Sato H."/>
            <person name="Schaeffer S.W."/>
            <person name="Schatz M.C."/>
            <person name="Schlenke T."/>
            <person name="Schwartz R."/>
            <person name="Segarra C."/>
            <person name="Singh R.S."/>
            <person name="Sirot L."/>
            <person name="Sirota M."/>
            <person name="Sisneros N.B."/>
            <person name="Smith C.D."/>
            <person name="Smith T.F."/>
            <person name="Spieth J."/>
            <person name="Stage D.E."/>
            <person name="Stark A."/>
            <person name="Stephan W."/>
            <person name="Strausberg R.L."/>
            <person name="Strempel S."/>
            <person name="Sturgill D."/>
            <person name="Sutton G."/>
            <person name="Sutton G.G."/>
            <person name="Tao W."/>
            <person name="Teichmann S."/>
            <person name="Tobari Y.N."/>
            <person name="Tomimura Y."/>
            <person name="Tsolas J.M."/>
            <person name="Valente V.L."/>
            <person name="Venter E."/>
            <person name="Venter J.C."/>
            <person name="Vicario S."/>
            <person name="Vieira F.G."/>
            <person name="Vilella A.J."/>
            <person name="Villasante A."/>
            <person name="Walenz B."/>
            <person name="Wang J."/>
            <person name="Wasserman M."/>
            <person name="Watts T."/>
            <person name="Wilson D."/>
            <person name="Wilson R.K."/>
            <person name="Wing R.A."/>
            <person name="Wolfner M.F."/>
            <person name="Wong A."/>
            <person name="Wong G.K."/>
            <person name="Wu C.I."/>
            <person name="Wu G."/>
            <person name="Yamamoto D."/>
            <person name="Yang H.P."/>
            <person name="Yang S.P."/>
            <person name="Yorke J.A."/>
            <person name="Yoshida K."/>
            <person name="Zdobnov E."/>
            <person name="Zhang P."/>
            <person name="Zhang Y."/>
            <person name="Zimin A.V."/>
            <person name="Baldwin J."/>
            <person name="Abdouelleil A."/>
            <person name="Abdulkadir J."/>
            <person name="Abebe A."/>
            <person name="Abera B."/>
            <person name="Abreu J."/>
            <person name="Acer S.C."/>
            <person name="Aftuck L."/>
            <person name="Alexander A."/>
            <person name="An P."/>
            <person name="Anderson E."/>
            <person name="Anderson S."/>
            <person name="Arachi H."/>
            <person name="Azer M."/>
            <person name="Bachantsang P."/>
            <person name="Barry A."/>
            <person name="Bayul T."/>
            <person name="Berlin A."/>
            <person name="Bessette D."/>
            <person name="Bloom T."/>
            <person name="Blye J."/>
            <person name="Boguslavskiy L."/>
            <person name="Bonnet C."/>
            <person name="Boukhgalter B."/>
            <person name="Bourzgui I."/>
            <person name="Brown A."/>
            <person name="Cahill P."/>
            <person name="Channer S."/>
            <person name="Cheshatsang Y."/>
            <person name="Chuda L."/>
            <person name="Citroen M."/>
            <person name="Collymore A."/>
            <person name="Cooke P."/>
            <person name="Costello M."/>
            <person name="D'Aco K."/>
            <person name="Daza R."/>
            <person name="De Haan G."/>
            <person name="DeGray S."/>
            <person name="DeMaso C."/>
            <person name="Dhargay N."/>
            <person name="Dooley K."/>
            <person name="Dooley E."/>
            <person name="Doricent M."/>
            <person name="Dorje P."/>
            <person name="Dorjee K."/>
            <person name="Dupes A."/>
            <person name="Elong R."/>
            <person name="Falk J."/>
            <person name="Farina A."/>
            <person name="Faro S."/>
            <person name="Ferguson D."/>
            <person name="Fisher S."/>
            <person name="Foley C.D."/>
            <person name="Franke A."/>
            <person name="Friedrich D."/>
            <person name="Gadbois L."/>
            <person name="Gearin G."/>
            <person name="Gearin C.R."/>
            <person name="Giannoukos G."/>
            <person name="Goode T."/>
            <person name="Graham J."/>
            <person name="Grandbois E."/>
            <person name="Grewal S."/>
            <person name="Gyaltsen K."/>
            <person name="Hafez N."/>
            <person name="Hagos B."/>
            <person name="Hall J."/>
            <person name="Henson C."/>
            <person name="Hollinger A."/>
            <person name="Honan T."/>
            <person name="Huard M.D."/>
            <person name="Hughes L."/>
            <person name="Hurhula B."/>
            <person name="Husby M.E."/>
            <person name="Kamat A."/>
            <person name="Kanga B."/>
            <person name="Kashin S."/>
            <person name="Khazanovich D."/>
            <person name="Kisner P."/>
            <person name="Lance K."/>
            <person name="Lara M."/>
            <person name="Lee W."/>
            <person name="Lennon N."/>
            <person name="Letendre F."/>
            <person name="LeVine R."/>
            <person name="Lipovsky A."/>
            <person name="Liu X."/>
            <person name="Liu J."/>
            <person name="Liu S."/>
            <person name="Lokyitsang T."/>
            <person name="Lokyitsang Y."/>
            <person name="Lubonja R."/>
            <person name="Lui A."/>
            <person name="MacDonald P."/>
            <person name="Magnisalis V."/>
            <person name="Maru K."/>
            <person name="Matthews C."/>
            <person name="McCusker W."/>
            <person name="McDonough S."/>
            <person name="Mehta T."/>
            <person name="Meldrim J."/>
            <person name="Meneus L."/>
            <person name="Mihai O."/>
            <person name="Mihalev A."/>
            <person name="Mihova T."/>
            <person name="Mittelman R."/>
            <person name="Mlenga V."/>
            <person name="Montmayeur A."/>
            <person name="Mulrain L."/>
            <person name="Navidi A."/>
            <person name="Naylor J."/>
            <person name="Negash T."/>
            <person name="Nguyen T."/>
            <person name="Nguyen N."/>
            <person name="Nicol R."/>
            <person name="Norbu C."/>
            <person name="Norbu N."/>
            <person name="Novod N."/>
            <person name="O'Neill B."/>
            <person name="Osman S."/>
            <person name="Markiewicz E."/>
            <person name="Oyono O.L."/>
            <person name="Patti C."/>
            <person name="Phunkhang P."/>
            <person name="Pierre F."/>
            <person name="Priest M."/>
            <person name="Raghuraman S."/>
            <person name="Rege F."/>
            <person name="Reyes R."/>
            <person name="Rise C."/>
            <person name="Rogov P."/>
            <person name="Ross K."/>
            <person name="Ryan E."/>
            <person name="Settipalli S."/>
            <person name="Shea T."/>
            <person name="Sherpa N."/>
            <person name="Shi L."/>
            <person name="Shih D."/>
            <person name="Sparrow T."/>
            <person name="Spaulding J."/>
            <person name="Stalker J."/>
            <person name="Stange-Thomann N."/>
            <person name="Stavropoulos S."/>
            <person name="Stone C."/>
            <person name="Strader C."/>
            <person name="Tesfaye S."/>
            <person name="Thomson T."/>
            <person name="Thoulutsang Y."/>
            <person name="Thoulutsang D."/>
            <person name="Topham K."/>
            <person name="Topping I."/>
            <person name="Tsamla T."/>
            <person name="Vassiliev H."/>
            <person name="Vo A."/>
            <person name="Wangchuk T."/>
            <person name="Wangdi T."/>
            <person name="Weiand M."/>
            <person name="Wilkinson J."/>
            <person name="Wilson A."/>
            <person name="Yadav S."/>
            <person name="Young G."/>
            <person name="Yu Q."/>
            <person name="Zembek L."/>
            <person name="Zhong D."/>
            <person name="Zimmer A."/>
            <person name="Zwirko Z."/>
            <person name="Jaffe D.B."/>
            <person name="Alvarez P."/>
            <person name="Brockman W."/>
            <person name="Butler J."/>
            <person name="Chin C."/>
            <person name="Gnerre S."/>
            <person name="Grabherr M."/>
            <person name="Kleber M."/>
            <person name="Mauceli E."/>
            <person name="MacCallum I."/>
        </authorList>
    </citation>
    <scope>NUCLEOTIDE SEQUENCE [LARGE SCALE GENOMIC DNA]</scope>
    <source>
        <strain evidence="2">Tucson 15287-2541.00</strain>
    </source>
</reference>
<name>B4JYW5_DROGR</name>
<organism evidence="2">
    <name type="scientific">Drosophila grimshawi</name>
    <name type="common">Hawaiian fruit fly</name>
    <name type="synonym">Idiomyia grimshawi</name>
    <dbReference type="NCBI Taxonomy" id="7222"/>
    <lineage>
        <taxon>Eukaryota</taxon>
        <taxon>Metazoa</taxon>
        <taxon>Ecdysozoa</taxon>
        <taxon>Arthropoda</taxon>
        <taxon>Hexapoda</taxon>
        <taxon>Insecta</taxon>
        <taxon>Pterygota</taxon>
        <taxon>Neoptera</taxon>
        <taxon>Endopterygota</taxon>
        <taxon>Diptera</taxon>
        <taxon>Brachycera</taxon>
        <taxon>Muscomorpha</taxon>
        <taxon>Ephydroidea</taxon>
        <taxon>Drosophilidae</taxon>
        <taxon>Drosophila</taxon>
        <taxon>Hawaiian Drosophila</taxon>
    </lineage>
</organism>
<evidence type="ECO:0000313" key="2">
    <source>
        <dbReference type="Proteomes" id="UP000001070"/>
    </source>
</evidence>
<evidence type="ECO:0000313" key="1">
    <source>
        <dbReference type="EMBL" id="EDV98580.1"/>
    </source>
</evidence>
<dbReference type="HOGENOM" id="CLU_2252786_0_0_1"/>
<dbReference type="AlphaFoldDB" id="B4JYW5"/>
<gene>
    <name evidence="1" type="primary">Dgri\GH22325</name>
    <name evidence="1" type="ORF">Dgri_GH22325</name>
</gene>